<keyword evidence="1" id="KW-0547">Nucleotide-binding</keyword>
<name>A0A9K3LBU0_9STRA</name>
<dbReference type="PANTHER" id="PTHR37171">
    <property type="entry name" value="SERINE/THREONINE-PROTEIN KINASE YRZF-RELATED"/>
    <property type="match status" value="1"/>
</dbReference>
<protein>
    <recommendedName>
        <fullName evidence="5">Protein kinase domain-containing protein</fullName>
    </recommendedName>
</protein>
<organism evidence="3 4">
    <name type="scientific">Nitzschia inconspicua</name>
    <dbReference type="NCBI Taxonomy" id="303405"/>
    <lineage>
        <taxon>Eukaryota</taxon>
        <taxon>Sar</taxon>
        <taxon>Stramenopiles</taxon>
        <taxon>Ochrophyta</taxon>
        <taxon>Bacillariophyta</taxon>
        <taxon>Bacillariophyceae</taxon>
        <taxon>Bacillariophycidae</taxon>
        <taxon>Bacillariales</taxon>
        <taxon>Bacillariaceae</taxon>
        <taxon>Nitzschia</taxon>
    </lineage>
</organism>
<dbReference type="InterPro" id="IPR052396">
    <property type="entry name" value="Meiotic_Drive_Suppr_Kinase"/>
</dbReference>
<accession>A0A9K3LBU0</accession>
<gene>
    <name evidence="3" type="ORF">IV203_034668</name>
</gene>
<reference evidence="3" key="2">
    <citation type="submission" date="2021-04" db="EMBL/GenBank/DDBJ databases">
        <authorList>
            <person name="Podell S."/>
        </authorList>
    </citation>
    <scope>NUCLEOTIDE SEQUENCE</scope>
    <source>
        <strain evidence="3">Hildebrandi</strain>
    </source>
</reference>
<evidence type="ECO:0000313" key="4">
    <source>
        <dbReference type="Proteomes" id="UP000693970"/>
    </source>
</evidence>
<dbReference type="OrthoDB" id="50144at2759"/>
<dbReference type="EMBL" id="JAGRRH010000013">
    <property type="protein sequence ID" value="KAG7359570.1"/>
    <property type="molecule type" value="Genomic_DNA"/>
</dbReference>
<dbReference type="InterPro" id="IPR017441">
    <property type="entry name" value="Protein_kinase_ATP_BS"/>
</dbReference>
<dbReference type="PROSITE" id="PS00107">
    <property type="entry name" value="PROTEIN_KINASE_ATP"/>
    <property type="match status" value="1"/>
</dbReference>
<evidence type="ECO:0000313" key="3">
    <source>
        <dbReference type="EMBL" id="KAG7359570.1"/>
    </source>
</evidence>
<dbReference type="GO" id="GO:0005524">
    <property type="term" value="F:ATP binding"/>
    <property type="evidence" value="ECO:0007669"/>
    <property type="project" value="UniProtKB-UniRule"/>
</dbReference>
<sequence length="525" mass="58670">MSNNEDFYEYFDKASNEGRVFDTDLSLLEELPVNALTEIEQLERDAWRNKQKVVQEHYLELDAPKVTSSEMMLQQRVMTPHLKSVCVSSRSLLKEARRGRRYPAKIEPWTSFGHQVTSFRPPHQALNEKVHIFDASSDLTNSEVSLSDEREEEAFLLQVLRKALVKTKITGEITTRGGIGRPDAMVLKTTLEDGLPKSEDIGLIAEFKSTHNLPLPMTADGVANSYNRAYNEVMIERGGRSPLWARVCHPIGQLLGYMVDNGRRYGALASATRAYFVTIQGSGSDARVGISDPFFVGQRNFLRAWACIQSLACEQSEPLVAKQLTWNKTSKDDPTPPPKSRRQGSLRSSATITESNEDDDRGTTGGPQTSSATENLGLTEVAIDDVEILESLGYGHNGVVYLARWGGRKVALKQFDVGKDGYEYFDKELAAYVALKDAWGALVTTPLFVSESWSGWIKFIGLQLGRDPRPGDDLSDWEKVLTSLETQYGFRHDDAEGRNMVFVTDKTTGAERLVAMDLEAHTMRL</sequence>
<reference evidence="3" key="1">
    <citation type="journal article" date="2021" name="Sci. Rep.">
        <title>Diploid genomic architecture of Nitzschia inconspicua, an elite biomass production diatom.</title>
        <authorList>
            <person name="Oliver A."/>
            <person name="Podell S."/>
            <person name="Pinowska A."/>
            <person name="Traller J.C."/>
            <person name="Smith S.R."/>
            <person name="McClure R."/>
            <person name="Beliaev A."/>
            <person name="Bohutskyi P."/>
            <person name="Hill E.A."/>
            <person name="Rabines A."/>
            <person name="Zheng H."/>
            <person name="Allen L.Z."/>
            <person name="Kuo A."/>
            <person name="Grigoriev I.V."/>
            <person name="Allen A.E."/>
            <person name="Hazlebeck D."/>
            <person name="Allen E.E."/>
        </authorList>
    </citation>
    <scope>NUCLEOTIDE SEQUENCE</scope>
    <source>
        <strain evidence="3">Hildebrandi</strain>
    </source>
</reference>
<feature type="binding site" evidence="1">
    <location>
        <position position="413"/>
    </location>
    <ligand>
        <name>ATP</name>
        <dbReference type="ChEBI" id="CHEBI:30616"/>
    </ligand>
</feature>
<keyword evidence="4" id="KW-1185">Reference proteome</keyword>
<feature type="compositionally biased region" description="Polar residues" evidence="2">
    <location>
        <begin position="345"/>
        <end position="354"/>
    </location>
</feature>
<evidence type="ECO:0000256" key="1">
    <source>
        <dbReference type="PROSITE-ProRule" id="PRU10141"/>
    </source>
</evidence>
<dbReference type="Proteomes" id="UP000693970">
    <property type="component" value="Unassembled WGS sequence"/>
</dbReference>
<keyword evidence="1" id="KW-0067">ATP-binding</keyword>
<dbReference type="AlphaFoldDB" id="A0A9K3LBU0"/>
<evidence type="ECO:0000256" key="2">
    <source>
        <dbReference type="SAM" id="MobiDB-lite"/>
    </source>
</evidence>
<feature type="region of interest" description="Disordered" evidence="2">
    <location>
        <begin position="325"/>
        <end position="376"/>
    </location>
</feature>
<comment type="caution">
    <text evidence="3">The sequence shown here is derived from an EMBL/GenBank/DDBJ whole genome shotgun (WGS) entry which is preliminary data.</text>
</comment>
<feature type="compositionally biased region" description="Polar residues" evidence="2">
    <location>
        <begin position="366"/>
        <end position="376"/>
    </location>
</feature>
<evidence type="ECO:0008006" key="5">
    <source>
        <dbReference type="Google" id="ProtNLM"/>
    </source>
</evidence>
<dbReference type="PANTHER" id="PTHR37171:SF1">
    <property type="entry name" value="SERINE_THREONINE-PROTEIN KINASE YRZF-RELATED"/>
    <property type="match status" value="1"/>
</dbReference>
<proteinExistence type="predicted"/>